<comment type="caution">
    <text evidence="3">The sequence shown here is derived from an EMBL/GenBank/DDBJ whole genome shotgun (WGS) entry which is preliminary data.</text>
</comment>
<feature type="non-terminal residue" evidence="3">
    <location>
        <position position="140"/>
    </location>
</feature>
<dbReference type="InterPro" id="IPR044524">
    <property type="entry name" value="Isoase_HisA-like"/>
</dbReference>
<dbReference type="EMBL" id="LHXW01000004">
    <property type="protein sequence ID" value="KXB00456.1"/>
    <property type="molecule type" value="Genomic_DNA"/>
</dbReference>
<dbReference type="AlphaFoldDB" id="A0A133V233"/>
<comment type="similarity">
    <text evidence="1 2">Belongs to the HisA/HisF family.</text>
</comment>
<proteinExistence type="inferred from homology"/>
<dbReference type="InterPro" id="IPR006062">
    <property type="entry name" value="His_biosynth"/>
</dbReference>
<dbReference type="PANTHER" id="PTHR43090">
    <property type="entry name" value="1-(5-PHOSPHORIBOSYL)-5-[(5-PHOSPHORIBOSYLAMINO)METHYLIDENEAMINO] IMIDAZOLE-4-CARBOXAMIDE ISOMERASE"/>
    <property type="match status" value="1"/>
</dbReference>
<keyword evidence="2" id="KW-0368">Histidine biosynthesis</keyword>
<keyword evidence="4" id="KW-1185">Reference proteome</keyword>
<keyword evidence="2" id="KW-0028">Amino-acid biosynthesis</keyword>
<dbReference type="SUPFAM" id="SSF51366">
    <property type="entry name" value="Ribulose-phoshate binding barrel"/>
    <property type="match status" value="1"/>
</dbReference>
<dbReference type="Gene3D" id="3.20.20.70">
    <property type="entry name" value="Aldolase class I"/>
    <property type="match status" value="1"/>
</dbReference>
<dbReference type="GO" id="GO:0003949">
    <property type="term" value="F:1-(5-phosphoribosyl)-5-[(5-phosphoribosylamino)methylideneamino]imidazole-4-carboxamide isomerase activity"/>
    <property type="evidence" value="ECO:0007669"/>
    <property type="project" value="InterPro"/>
</dbReference>
<organism evidence="3 4">
    <name type="scientific">candidate division MSBL1 archaeon SCGC-AAA261C02</name>
    <dbReference type="NCBI Taxonomy" id="1698272"/>
    <lineage>
        <taxon>Archaea</taxon>
        <taxon>Methanobacteriati</taxon>
        <taxon>Methanobacteriota</taxon>
        <taxon>candidate division MSBL1</taxon>
    </lineage>
</organism>
<accession>A0A133V233</accession>
<dbReference type="InterPro" id="IPR013785">
    <property type="entry name" value="Aldolase_TIM"/>
</dbReference>
<evidence type="ECO:0000256" key="1">
    <source>
        <dbReference type="ARBA" id="ARBA00009667"/>
    </source>
</evidence>
<evidence type="ECO:0000313" key="3">
    <source>
        <dbReference type="EMBL" id="KXB00456.1"/>
    </source>
</evidence>
<evidence type="ECO:0000256" key="2">
    <source>
        <dbReference type="RuleBase" id="RU003657"/>
    </source>
</evidence>
<reference evidence="3 4" key="1">
    <citation type="journal article" date="2016" name="Sci. Rep.">
        <title>Metabolic traits of an uncultured archaeal lineage -MSBL1- from brine pools of the Red Sea.</title>
        <authorList>
            <person name="Mwirichia R."/>
            <person name="Alam I."/>
            <person name="Rashid M."/>
            <person name="Vinu M."/>
            <person name="Ba-Alawi W."/>
            <person name="Anthony Kamau A."/>
            <person name="Kamanda Ngugi D."/>
            <person name="Goker M."/>
            <person name="Klenk H.P."/>
            <person name="Bajic V."/>
            <person name="Stingl U."/>
        </authorList>
    </citation>
    <scope>NUCLEOTIDE SEQUENCE [LARGE SCALE GENOMIC DNA]</scope>
    <source>
        <strain evidence="3">SCGC-AAA261C02</strain>
    </source>
</reference>
<evidence type="ECO:0000313" key="4">
    <source>
        <dbReference type="Proteomes" id="UP000070520"/>
    </source>
</evidence>
<dbReference type="GO" id="GO:0000105">
    <property type="term" value="P:L-histidine biosynthetic process"/>
    <property type="evidence" value="ECO:0007669"/>
    <property type="project" value="UniProtKB-KW"/>
</dbReference>
<dbReference type="GO" id="GO:0000162">
    <property type="term" value="P:L-tryptophan biosynthetic process"/>
    <property type="evidence" value="ECO:0007669"/>
    <property type="project" value="TreeGrafter"/>
</dbReference>
<name>A0A133V233_9EURY</name>
<dbReference type="GO" id="GO:0005737">
    <property type="term" value="C:cytoplasm"/>
    <property type="evidence" value="ECO:0007669"/>
    <property type="project" value="TreeGrafter"/>
</dbReference>
<gene>
    <name evidence="3" type="ORF">AKJ42_00790</name>
</gene>
<sequence>MLVIPAVDIKQGRCVQLVEGKTNTGGEYGDPVEATINWEAQGAPYLHVVDLDAAMGEGDNLNKVSEILANVTIGVEVGGGIRSVERGCELIGNGADKIILGTVAMKNPEVLQELIELVGSSRIIIALDARAGKVVVKGWK</sequence>
<dbReference type="InterPro" id="IPR011060">
    <property type="entry name" value="RibuloseP-bd_barrel"/>
</dbReference>
<protein>
    <submittedName>
        <fullName evidence="3">1-(5-phosphoribosyl)-5-[(5-phosphoribosylamino)methylideneamino] imidazole-4-carboxamide isomerase</fullName>
    </submittedName>
</protein>
<keyword evidence="3" id="KW-0413">Isomerase</keyword>
<dbReference type="PANTHER" id="PTHR43090:SF2">
    <property type="entry name" value="1-(5-PHOSPHORIBOSYL)-5-[(5-PHOSPHORIBOSYLAMINO)METHYLIDENEAMINO] IMIDAZOLE-4-CARBOXAMIDE ISOMERASE"/>
    <property type="match status" value="1"/>
</dbReference>
<dbReference type="Proteomes" id="UP000070520">
    <property type="component" value="Unassembled WGS sequence"/>
</dbReference>
<dbReference type="Pfam" id="PF00977">
    <property type="entry name" value="His_biosynth"/>
    <property type="match status" value="1"/>
</dbReference>